<feature type="transmembrane region" description="Helical" evidence="10">
    <location>
        <begin position="193"/>
        <end position="217"/>
    </location>
</feature>
<gene>
    <name evidence="12" type="ORF">C8P67_106268</name>
</gene>
<keyword evidence="4" id="KW-0813">Transport</keyword>
<dbReference type="RefSeq" id="WP_115813536.1">
    <property type="nucleotide sequence ID" value="NZ_QUNI01000006.1"/>
</dbReference>
<evidence type="ECO:0000313" key="12">
    <source>
        <dbReference type="EMBL" id="REG98656.1"/>
    </source>
</evidence>
<dbReference type="SUPFAM" id="SSF161098">
    <property type="entry name" value="MetI-like"/>
    <property type="match status" value="1"/>
</dbReference>
<dbReference type="GO" id="GO:0005315">
    <property type="term" value="F:phosphate transmembrane transporter activity"/>
    <property type="evidence" value="ECO:0007669"/>
    <property type="project" value="InterPro"/>
</dbReference>
<evidence type="ECO:0000256" key="3">
    <source>
        <dbReference type="ARBA" id="ARBA00016864"/>
    </source>
</evidence>
<feature type="domain" description="ABC transmembrane type-1" evidence="11">
    <location>
        <begin position="66"/>
        <end position="269"/>
    </location>
</feature>
<evidence type="ECO:0000256" key="9">
    <source>
        <dbReference type="ARBA" id="ARBA00023136"/>
    </source>
</evidence>
<keyword evidence="7 10" id="KW-0812">Transmembrane</keyword>
<evidence type="ECO:0000256" key="10">
    <source>
        <dbReference type="RuleBase" id="RU363043"/>
    </source>
</evidence>
<dbReference type="PANTHER" id="PTHR42922:SF1">
    <property type="entry name" value="PHOSPHATE TRANSPORT SYSTEM PERMEASE PROTEIN PSTA"/>
    <property type="match status" value="1"/>
</dbReference>
<dbReference type="GO" id="GO:0035435">
    <property type="term" value="P:phosphate ion transmembrane transport"/>
    <property type="evidence" value="ECO:0007669"/>
    <property type="project" value="InterPro"/>
</dbReference>
<keyword evidence="9 10" id="KW-0472">Membrane</keyword>
<dbReference type="Pfam" id="PF00528">
    <property type="entry name" value="BPD_transp_1"/>
    <property type="match status" value="1"/>
</dbReference>
<protein>
    <recommendedName>
        <fullName evidence="3 10">Phosphate transport system permease protein PstA</fullName>
    </recommendedName>
</protein>
<evidence type="ECO:0000256" key="4">
    <source>
        <dbReference type="ARBA" id="ARBA00022448"/>
    </source>
</evidence>
<keyword evidence="8 10" id="KW-1133">Transmembrane helix</keyword>
<dbReference type="Proteomes" id="UP000257136">
    <property type="component" value="Unassembled WGS sequence"/>
</dbReference>
<dbReference type="EMBL" id="QUNI01000006">
    <property type="protein sequence ID" value="REG98656.1"/>
    <property type="molecule type" value="Genomic_DNA"/>
</dbReference>
<dbReference type="Gene3D" id="1.10.3720.10">
    <property type="entry name" value="MetI-like"/>
    <property type="match status" value="1"/>
</dbReference>
<keyword evidence="6" id="KW-0592">Phosphate transport</keyword>
<evidence type="ECO:0000256" key="5">
    <source>
        <dbReference type="ARBA" id="ARBA00022475"/>
    </source>
</evidence>
<dbReference type="OrthoDB" id="9807065at2"/>
<keyword evidence="5 10" id="KW-1003">Cell membrane</keyword>
<feature type="transmembrane region" description="Helical" evidence="10">
    <location>
        <begin position="137"/>
        <end position="156"/>
    </location>
</feature>
<feature type="transmembrane region" description="Helical" evidence="10">
    <location>
        <begin position="12"/>
        <end position="34"/>
    </location>
</feature>
<dbReference type="NCBIfam" id="TIGR00974">
    <property type="entry name" value="3a0107s02c"/>
    <property type="match status" value="1"/>
</dbReference>
<comment type="similarity">
    <text evidence="2 10">Belongs to the binding-protein-dependent transport system permease family. CysTW subfamily.</text>
</comment>
<proteinExistence type="inferred from homology"/>
<dbReference type="InterPro" id="IPR035906">
    <property type="entry name" value="MetI-like_sf"/>
</dbReference>
<evidence type="ECO:0000259" key="11">
    <source>
        <dbReference type="PROSITE" id="PS50928"/>
    </source>
</evidence>
<evidence type="ECO:0000256" key="1">
    <source>
        <dbReference type="ARBA" id="ARBA00004651"/>
    </source>
</evidence>
<dbReference type="AlphaFoldDB" id="A0A3E0END4"/>
<comment type="subcellular location">
    <subcellularLocation>
        <location evidence="1 10">Cell membrane</location>
        <topology evidence="1 10">Multi-pass membrane protein</topology>
    </subcellularLocation>
</comment>
<comment type="caution">
    <text evidence="12">The sequence shown here is derived from an EMBL/GenBank/DDBJ whole genome shotgun (WGS) entry which is preliminary data.</text>
</comment>
<feature type="transmembrane region" description="Helical" evidence="10">
    <location>
        <begin position="111"/>
        <end position="131"/>
    </location>
</feature>
<dbReference type="PROSITE" id="PS50928">
    <property type="entry name" value="ABC_TM1"/>
    <property type="match status" value="1"/>
</dbReference>
<keyword evidence="13" id="KW-1185">Reference proteome</keyword>
<organism evidence="12 13">
    <name type="scientific">Flavobacterium aquicola</name>
    <dbReference type="NCBI Taxonomy" id="1682742"/>
    <lineage>
        <taxon>Bacteria</taxon>
        <taxon>Pseudomonadati</taxon>
        <taxon>Bacteroidota</taxon>
        <taxon>Flavobacteriia</taxon>
        <taxon>Flavobacteriales</taxon>
        <taxon>Flavobacteriaceae</taxon>
        <taxon>Flavobacterium</taxon>
    </lineage>
</organism>
<evidence type="ECO:0000313" key="13">
    <source>
        <dbReference type="Proteomes" id="UP000257136"/>
    </source>
</evidence>
<name>A0A3E0END4_9FLAO</name>
<evidence type="ECO:0000256" key="8">
    <source>
        <dbReference type="ARBA" id="ARBA00022989"/>
    </source>
</evidence>
<dbReference type="GO" id="GO:0005886">
    <property type="term" value="C:plasma membrane"/>
    <property type="evidence" value="ECO:0007669"/>
    <property type="project" value="UniProtKB-SubCell"/>
</dbReference>
<dbReference type="InterPro" id="IPR051408">
    <property type="entry name" value="Phosphate_transprt_permease"/>
</dbReference>
<dbReference type="PANTHER" id="PTHR42922">
    <property type="entry name" value="PHOSPHATE TRANSPORT SYSTEM PERMEASE PROTEIN PSTA"/>
    <property type="match status" value="1"/>
</dbReference>
<evidence type="ECO:0000256" key="6">
    <source>
        <dbReference type="ARBA" id="ARBA00022592"/>
    </source>
</evidence>
<accession>A0A3E0END4</accession>
<reference evidence="12 13" key="1">
    <citation type="submission" date="2018-08" db="EMBL/GenBank/DDBJ databases">
        <title>Genomic Encyclopedia of Archaeal and Bacterial Type Strains, Phase II (KMG-II): from individual species to whole genera.</title>
        <authorList>
            <person name="Goeker M."/>
        </authorList>
    </citation>
    <scope>NUCLEOTIDE SEQUENCE [LARGE SCALE GENOMIC DNA]</scope>
    <source>
        <strain evidence="12 13">DSM 100880</strain>
    </source>
</reference>
<dbReference type="InterPro" id="IPR000515">
    <property type="entry name" value="MetI-like"/>
</dbReference>
<feature type="transmembrane region" description="Helical" evidence="10">
    <location>
        <begin position="251"/>
        <end position="269"/>
    </location>
</feature>
<dbReference type="InterPro" id="IPR005672">
    <property type="entry name" value="Phosphate_PstA"/>
</dbReference>
<feature type="transmembrane region" description="Helical" evidence="10">
    <location>
        <begin position="70"/>
        <end position="91"/>
    </location>
</feature>
<evidence type="ECO:0000256" key="2">
    <source>
        <dbReference type="ARBA" id="ARBA00007069"/>
    </source>
</evidence>
<sequence>MEIRKIEENIFRFLMILSTIIISSTLFMIVYTLFSKGFGSLSWDMISKIPEGGFYIGKGGGILNAIVGSIYITLGSTFLGLLVSLPIVIYINVYAKRNATIATLTRLSSDILFGIPSIVYGAFGFTIMVYMGLKTSLLAGIITVTLMIIPILVRAIDEVVRVVPEDMSNAVFALGGTRYESAKIILRQSIPGIVTAILLSFGRAIGDAACVLFTAGFTDSIPTSLEQPAATLPLSIFFQLSSPIQEVQNRAYAAAVILTIIVLIINIAAKTASKNLSKNKI</sequence>
<evidence type="ECO:0000256" key="7">
    <source>
        <dbReference type="ARBA" id="ARBA00022692"/>
    </source>
</evidence>
<dbReference type="CDD" id="cd06261">
    <property type="entry name" value="TM_PBP2"/>
    <property type="match status" value="1"/>
</dbReference>